<sequence>MTNNPVIIIGNGGHASVLTEILIATNREILGFTALSEEENQFGLKYLGLDQCILNFEPNSTELVLGIGTVNVSNIRANIFSFFKNKGYKFTNVVHPSTIIAPSVKLGEGVQIMAGTVLQSNVSIADNTIVNTSALVDHDCYICEHVHIAPGCMLSGSVYVGKGSHIGTGTTVIQGIKIGDYCLVGAGSVVLGSLNDYQKAYGVPAKEVK</sequence>
<proteinExistence type="predicted"/>
<keyword evidence="5" id="KW-1185">Reference proteome</keyword>
<dbReference type="NCBIfam" id="TIGR03570">
    <property type="entry name" value="NeuD_NnaD"/>
    <property type="match status" value="1"/>
</dbReference>
<evidence type="ECO:0000313" key="4">
    <source>
        <dbReference type="EMBL" id="KGR76489.1"/>
    </source>
</evidence>
<dbReference type="SUPFAM" id="SSF51161">
    <property type="entry name" value="Trimeric LpxA-like enzymes"/>
    <property type="match status" value="1"/>
</dbReference>
<dbReference type="InterPro" id="IPR020019">
    <property type="entry name" value="AcTrfase_PglD-like"/>
</dbReference>
<dbReference type="Pfam" id="PF00132">
    <property type="entry name" value="Hexapep"/>
    <property type="match status" value="1"/>
</dbReference>
<dbReference type="Proteomes" id="UP000030408">
    <property type="component" value="Unassembled WGS sequence"/>
</dbReference>
<protein>
    <submittedName>
        <fullName evidence="4">Sugar acetyltransferase</fullName>
    </submittedName>
</protein>
<dbReference type="InterPro" id="IPR001451">
    <property type="entry name" value="Hexapep"/>
</dbReference>
<dbReference type="GO" id="GO:0016740">
    <property type="term" value="F:transferase activity"/>
    <property type="evidence" value="ECO:0007669"/>
    <property type="project" value="UniProtKB-KW"/>
</dbReference>
<dbReference type="InterPro" id="IPR050179">
    <property type="entry name" value="Trans_hexapeptide_repeat"/>
</dbReference>
<dbReference type="STRING" id="1384057.CD33_06360"/>
<dbReference type="eggNOG" id="COG0663">
    <property type="taxonomic scope" value="Bacteria"/>
</dbReference>
<dbReference type="OrthoDB" id="9794407at2"/>
<feature type="active site" description="Proton acceptor" evidence="1">
    <location>
        <position position="138"/>
    </location>
</feature>
<dbReference type="Gene3D" id="2.160.10.10">
    <property type="entry name" value="Hexapeptide repeat proteins"/>
    <property type="match status" value="1"/>
</dbReference>
<evidence type="ECO:0000313" key="5">
    <source>
        <dbReference type="Proteomes" id="UP000030408"/>
    </source>
</evidence>
<dbReference type="InterPro" id="IPR041561">
    <property type="entry name" value="PglD_N"/>
</dbReference>
<dbReference type="AlphaFoldDB" id="A0A0A3HVL4"/>
<evidence type="ECO:0000256" key="2">
    <source>
        <dbReference type="PIRSR" id="PIRSR620019-2"/>
    </source>
</evidence>
<organism evidence="4 5">
    <name type="scientific">Ureibacillus sinduriensis BLB-1 = JCM 15800</name>
    <dbReference type="NCBI Taxonomy" id="1384057"/>
    <lineage>
        <taxon>Bacteria</taxon>
        <taxon>Bacillati</taxon>
        <taxon>Bacillota</taxon>
        <taxon>Bacilli</taxon>
        <taxon>Bacillales</taxon>
        <taxon>Caryophanaceae</taxon>
        <taxon>Ureibacillus</taxon>
    </lineage>
</organism>
<comment type="caution">
    <text evidence="4">The sequence shown here is derived from an EMBL/GenBank/DDBJ whole genome shotgun (WGS) entry which is preliminary data.</text>
</comment>
<dbReference type="EMBL" id="JPVO01000045">
    <property type="protein sequence ID" value="KGR76489.1"/>
    <property type="molecule type" value="Genomic_DNA"/>
</dbReference>
<dbReference type="Pfam" id="PF17836">
    <property type="entry name" value="PglD_N"/>
    <property type="match status" value="1"/>
</dbReference>
<dbReference type="InterPro" id="IPR011004">
    <property type="entry name" value="Trimer_LpxA-like_sf"/>
</dbReference>
<dbReference type="RefSeq" id="WP_036199079.1">
    <property type="nucleotide sequence ID" value="NZ_AVCY01000011.1"/>
</dbReference>
<dbReference type="Gene3D" id="3.40.50.20">
    <property type="match status" value="1"/>
</dbReference>
<reference evidence="4 5" key="1">
    <citation type="submission" date="2014-02" db="EMBL/GenBank/DDBJ databases">
        <title>Draft genome sequence of Lysinibacillus sinduriensis JCM 15800.</title>
        <authorList>
            <person name="Zhang F."/>
            <person name="Wang G."/>
            <person name="Zhang L."/>
        </authorList>
    </citation>
    <scope>NUCLEOTIDE SEQUENCE [LARGE SCALE GENOMIC DNA]</scope>
    <source>
        <strain evidence="4 5">JCM 15800</strain>
    </source>
</reference>
<feature type="domain" description="PglD N-terminal" evidence="3">
    <location>
        <begin position="6"/>
        <end position="72"/>
    </location>
</feature>
<accession>A0A0A3HVL4</accession>
<feature type="binding site" evidence="2">
    <location>
        <position position="68"/>
    </location>
    <ligand>
        <name>substrate</name>
    </ligand>
</feature>
<gene>
    <name evidence="4" type="ORF">CD33_06360</name>
</gene>
<keyword evidence="4" id="KW-0808">Transferase</keyword>
<feature type="site" description="Increases basicity of active site His" evidence="1">
    <location>
        <position position="139"/>
    </location>
</feature>
<evidence type="ECO:0000256" key="1">
    <source>
        <dbReference type="PIRSR" id="PIRSR620019-1"/>
    </source>
</evidence>
<feature type="binding site" evidence="2">
    <location>
        <position position="147"/>
    </location>
    <ligand>
        <name>acetyl-CoA</name>
        <dbReference type="ChEBI" id="CHEBI:57288"/>
    </ligand>
</feature>
<dbReference type="PANTHER" id="PTHR43300">
    <property type="entry name" value="ACETYLTRANSFERASE"/>
    <property type="match status" value="1"/>
</dbReference>
<dbReference type="PANTHER" id="PTHR43300:SF7">
    <property type="entry name" value="UDP-N-ACETYLBACILLOSAMINE N-ACETYLTRANSFERASE"/>
    <property type="match status" value="1"/>
</dbReference>
<evidence type="ECO:0000259" key="3">
    <source>
        <dbReference type="Pfam" id="PF17836"/>
    </source>
</evidence>
<dbReference type="CDD" id="cd03360">
    <property type="entry name" value="LbH_AT_putative"/>
    <property type="match status" value="1"/>
</dbReference>
<name>A0A0A3HVL4_9BACL</name>